<sequence length="133" mass="14043">MLLASVFIMMESLGAPSLNLALAYPEAGGGTFENIPGQLRSDGSEPAVRLGSLFSGKKKKEIEQCTRKCVPTCTRGGEGPGLGPISMRKEIIVFKSGFRSRAYCLSECAQVCSLSINSPGQDASSTSDVIPPR</sequence>
<reference evidence="1 2" key="1">
    <citation type="submission" date="2017-08" db="EMBL/GenBank/DDBJ databases">
        <title>Acidophilic green algal genome provides insights into adaptation to an acidic environment.</title>
        <authorList>
            <person name="Hirooka S."/>
            <person name="Hirose Y."/>
            <person name="Kanesaki Y."/>
            <person name="Higuchi S."/>
            <person name="Fujiwara T."/>
            <person name="Onuma R."/>
            <person name="Era A."/>
            <person name="Ohbayashi R."/>
            <person name="Uzuka A."/>
            <person name="Nozaki H."/>
            <person name="Yoshikawa H."/>
            <person name="Miyagishima S.Y."/>
        </authorList>
    </citation>
    <scope>NUCLEOTIDE SEQUENCE [LARGE SCALE GENOMIC DNA]</scope>
    <source>
        <strain evidence="1 2">NIES-2499</strain>
    </source>
</reference>
<protein>
    <submittedName>
        <fullName evidence="1">Uncharacterized protein</fullName>
    </submittedName>
</protein>
<organism evidence="1 2">
    <name type="scientific">Chlamydomonas eustigma</name>
    <dbReference type="NCBI Taxonomy" id="1157962"/>
    <lineage>
        <taxon>Eukaryota</taxon>
        <taxon>Viridiplantae</taxon>
        <taxon>Chlorophyta</taxon>
        <taxon>core chlorophytes</taxon>
        <taxon>Chlorophyceae</taxon>
        <taxon>CS clade</taxon>
        <taxon>Chlamydomonadales</taxon>
        <taxon>Chlamydomonadaceae</taxon>
        <taxon>Chlamydomonas</taxon>
    </lineage>
</organism>
<keyword evidence="2" id="KW-1185">Reference proteome</keyword>
<dbReference type="PANTHER" id="PTHR36006:SF2">
    <property type="entry name" value="OS06G0704200 PROTEIN"/>
    <property type="match status" value="1"/>
</dbReference>
<gene>
    <name evidence="1" type="ORF">CEUSTIGMA_g2558.t1</name>
</gene>
<dbReference type="STRING" id="1157962.A0A250WWA0"/>
<evidence type="ECO:0000313" key="2">
    <source>
        <dbReference type="Proteomes" id="UP000232323"/>
    </source>
</evidence>
<dbReference type="Proteomes" id="UP000232323">
    <property type="component" value="Unassembled WGS sequence"/>
</dbReference>
<dbReference type="PANTHER" id="PTHR36006">
    <property type="entry name" value="BNAC02G25390D PROTEIN"/>
    <property type="match status" value="1"/>
</dbReference>
<dbReference type="OrthoDB" id="1900575at2759"/>
<proteinExistence type="predicted"/>
<evidence type="ECO:0000313" key="1">
    <source>
        <dbReference type="EMBL" id="GAX75114.1"/>
    </source>
</evidence>
<dbReference type="EMBL" id="BEGY01000010">
    <property type="protein sequence ID" value="GAX75114.1"/>
    <property type="molecule type" value="Genomic_DNA"/>
</dbReference>
<accession>A0A250WWA0</accession>
<comment type="caution">
    <text evidence="1">The sequence shown here is derived from an EMBL/GenBank/DDBJ whole genome shotgun (WGS) entry which is preliminary data.</text>
</comment>
<name>A0A250WWA0_9CHLO</name>
<dbReference type="AlphaFoldDB" id="A0A250WWA0"/>